<name>A0AAX1NAH7_9BACT</name>
<dbReference type="EMBL" id="CP076133">
    <property type="protein sequence ID" value="QWG04489.1"/>
    <property type="molecule type" value="Genomic_DNA"/>
</dbReference>
<keyword evidence="2" id="KW-0547">Nucleotide-binding</keyword>
<dbReference type="Gene3D" id="3.40.50.300">
    <property type="entry name" value="P-loop containing nucleotide triphosphate hydrolases"/>
    <property type="match status" value="1"/>
</dbReference>
<dbReference type="GO" id="GO:0016887">
    <property type="term" value="F:ATP hydrolysis activity"/>
    <property type="evidence" value="ECO:0007669"/>
    <property type="project" value="InterPro"/>
</dbReference>
<dbReference type="InterPro" id="IPR003593">
    <property type="entry name" value="AAA+_ATPase"/>
</dbReference>
<accession>A0AAX1NAH7</accession>
<evidence type="ECO:0000313" key="6">
    <source>
        <dbReference type="Proteomes" id="UP000678679"/>
    </source>
</evidence>
<organism evidence="5 6">
    <name type="scientific">Flammeovirga yaeyamensis</name>
    <dbReference type="NCBI Taxonomy" id="367791"/>
    <lineage>
        <taxon>Bacteria</taxon>
        <taxon>Pseudomonadati</taxon>
        <taxon>Bacteroidota</taxon>
        <taxon>Cytophagia</taxon>
        <taxon>Cytophagales</taxon>
        <taxon>Flammeovirgaceae</taxon>
        <taxon>Flammeovirga</taxon>
    </lineage>
</organism>
<dbReference type="PANTHER" id="PTHR23073">
    <property type="entry name" value="26S PROTEASOME REGULATORY SUBUNIT"/>
    <property type="match status" value="1"/>
</dbReference>
<dbReference type="Pfam" id="PF00004">
    <property type="entry name" value="AAA"/>
    <property type="match status" value="1"/>
</dbReference>
<protein>
    <submittedName>
        <fullName evidence="5">AAA family ATPase</fullName>
    </submittedName>
</protein>
<dbReference type="InterPro" id="IPR003959">
    <property type="entry name" value="ATPase_AAA_core"/>
</dbReference>
<feature type="domain" description="AAA+ ATPase" evidence="4">
    <location>
        <begin position="250"/>
        <end position="386"/>
    </location>
</feature>
<keyword evidence="6" id="KW-1185">Reference proteome</keyword>
<evidence type="ECO:0000256" key="2">
    <source>
        <dbReference type="ARBA" id="ARBA00022741"/>
    </source>
</evidence>
<dbReference type="GO" id="GO:0005524">
    <property type="term" value="F:ATP binding"/>
    <property type="evidence" value="ECO:0007669"/>
    <property type="project" value="UniProtKB-KW"/>
</dbReference>
<comment type="similarity">
    <text evidence="1">Belongs to the AAA ATPase family.</text>
</comment>
<reference evidence="5 6" key="1">
    <citation type="submission" date="2021-05" db="EMBL/GenBank/DDBJ databases">
        <title>Comparative genomic studies on the polysaccharide-degrading batcterial strains of the Flammeovirga genus.</title>
        <authorList>
            <person name="Zewei F."/>
            <person name="Zheng Z."/>
            <person name="Yu L."/>
            <person name="Ruyue G."/>
            <person name="Yanhong M."/>
            <person name="Yuanyuan C."/>
            <person name="Jingyan G."/>
            <person name="Wenjun H."/>
        </authorList>
    </citation>
    <scope>NUCLEOTIDE SEQUENCE [LARGE SCALE GENOMIC DNA]</scope>
    <source>
        <strain evidence="5 6">NBRC:100898</strain>
    </source>
</reference>
<dbReference type="RefSeq" id="WP_183364034.1">
    <property type="nucleotide sequence ID" value="NZ_CP076133.1"/>
</dbReference>
<dbReference type="SUPFAM" id="SSF52540">
    <property type="entry name" value="P-loop containing nucleoside triphosphate hydrolases"/>
    <property type="match status" value="1"/>
</dbReference>
<dbReference type="InterPro" id="IPR050221">
    <property type="entry name" value="26S_Proteasome_ATPase"/>
</dbReference>
<proteinExistence type="inferred from homology"/>
<evidence type="ECO:0000313" key="5">
    <source>
        <dbReference type="EMBL" id="QWG04489.1"/>
    </source>
</evidence>
<dbReference type="Proteomes" id="UP000678679">
    <property type="component" value="Chromosome 2"/>
</dbReference>
<dbReference type="AlphaFoldDB" id="A0AAX1NAH7"/>
<keyword evidence="3" id="KW-0067">ATP-binding</keyword>
<dbReference type="SMART" id="SM00382">
    <property type="entry name" value="AAA"/>
    <property type="match status" value="1"/>
</dbReference>
<evidence type="ECO:0000256" key="1">
    <source>
        <dbReference type="ARBA" id="ARBA00006914"/>
    </source>
</evidence>
<evidence type="ECO:0000256" key="3">
    <source>
        <dbReference type="ARBA" id="ARBA00022840"/>
    </source>
</evidence>
<dbReference type="CDD" id="cd19481">
    <property type="entry name" value="RecA-like_protease"/>
    <property type="match status" value="1"/>
</dbReference>
<evidence type="ECO:0000259" key="4">
    <source>
        <dbReference type="SMART" id="SM00382"/>
    </source>
</evidence>
<dbReference type="InterPro" id="IPR027417">
    <property type="entry name" value="P-loop_NTPase"/>
</dbReference>
<gene>
    <name evidence="5" type="ORF">KMW28_26700</name>
</gene>
<dbReference type="KEGG" id="fya:KMW28_26700"/>
<sequence>MSKEVIKLKNNNPMLADIQTTPSQLELTKRLTNFKELLHHVIYNPHESKENIFEKMTPFEYNSNLKSIVLDNGLGVYDELFLLFTYSWKYHAEYFIPLIKELKELENKIEYNGVFDEKLGVYIPTVKTFLKLFVSEEQSVEVFKYLTNKDHFFIKQGVIYLTSDTSGVIKDLLYATPQISQTYVEFLNGATQPRLDHELDFPAKLIQPTLTFDQVILPEKTQTSLHSLEQMMELRSRLTSHQFDQLKIKKSTIVVFSGAPGTGKSITATTLGEKYNMPTYTLELSKVVSRYIGEFEKSMDKVFDRLDGQNVILLIDEADAIFAKRSTDVKDTRDKYANQEMSYLLQRIERYNGIVILTTNVSDIRKHIDKAMLRRVELIIDFPFPLYAERKQLWSLSLPQGYEYKEGVVDHIAENYQLNGSNISNIASSLMVECILQDKKEISLEEVLPKIQHELYKRSAKFTECKDSSHTAIEQRTGGGVLSGLGSRLSF</sequence>